<dbReference type="Gene3D" id="1.20.1250.20">
    <property type="entry name" value="MFS general substrate transporter like domains"/>
    <property type="match status" value="2"/>
</dbReference>
<feature type="transmembrane region" description="Helical" evidence="7">
    <location>
        <begin position="362"/>
        <end position="391"/>
    </location>
</feature>
<name>A0AAU2AED5_9ACTN</name>
<dbReference type="EMBL" id="CP108222">
    <property type="protein sequence ID" value="WTT23101.1"/>
    <property type="molecule type" value="Genomic_DNA"/>
</dbReference>
<dbReference type="InterPro" id="IPR050171">
    <property type="entry name" value="MFS_Transporters"/>
</dbReference>
<dbReference type="SUPFAM" id="SSF103473">
    <property type="entry name" value="MFS general substrate transporter"/>
    <property type="match status" value="1"/>
</dbReference>
<dbReference type="InterPro" id="IPR036259">
    <property type="entry name" value="MFS_trans_sf"/>
</dbReference>
<dbReference type="InterPro" id="IPR011701">
    <property type="entry name" value="MFS"/>
</dbReference>
<dbReference type="AlphaFoldDB" id="A0AAU2AED5"/>
<feature type="transmembrane region" description="Helical" evidence="7">
    <location>
        <begin position="237"/>
        <end position="261"/>
    </location>
</feature>
<dbReference type="PROSITE" id="PS50850">
    <property type="entry name" value="MFS"/>
    <property type="match status" value="1"/>
</dbReference>
<dbReference type="Pfam" id="PF07690">
    <property type="entry name" value="MFS_1"/>
    <property type="match status" value="1"/>
</dbReference>
<reference evidence="9" key="1">
    <citation type="submission" date="2022-10" db="EMBL/GenBank/DDBJ databases">
        <title>The complete genomes of actinobacterial strains from the NBC collection.</title>
        <authorList>
            <person name="Joergensen T.S."/>
            <person name="Alvarez Arevalo M."/>
            <person name="Sterndorff E.B."/>
            <person name="Faurdal D."/>
            <person name="Vuksanovic O."/>
            <person name="Mourched A.-S."/>
            <person name="Charusanti P."/>
            <person name="Shaw S."/>
            <person name="Blin K."/>
            <person name="Weber T."/>
        </authorList>
    </citation>
    <scope>NUCLEOTIDE SEQUENCE</scope>
    <source>
        <strain evidence="9">NBC_00093</strain>
    </source>
</reference>
<proteinExistence type="predicted"/>
<keyword evidence="2" id="KW-0813">Transport</keyword>
<evidence type="ECO:0000256" key="1">
    <source>
        <dbReference type="ARBA" id="ARBA00004651"/>
    </source>
</evidence>
<feature type="transmembrane region" description="Helical" evidence="7">
    <location>
        <begin position="281"/>
        <end position="301"/>
    </location>
</feature>
<evidence type="ECO:0000313" key="9">
    <source>
        <dbReference type="EMBL" id="WTT23101.1"/>
    </source>
</evidence>
<gene>
    <name evidence="9" type="ORF">OHA22_49870</name>
</gene>
<dbReference type="PANTHER" id="PTHR23517:SF3">
    <property type="entry name" value="INTEGRAL MEMBRANE TRANSPORT PROTEIN"/>
    <property type="match status" value="1"/>
</dbReference>
<feature type="domain" description="Major facilitator superfamily (MFS) profile" evidence="8">
    <location>
        <begin position="1"/>
        <end position="396"/>
    </location>
</feature>
<feature type="transmembrane region" description="Helical" evidence="7">
    <location>
        <begin position="170"/>
        <end position="191"/>
    </location>
</feature>
<evidence type="ECO:0000256" key="2">
    <source>
        <dbReference type="ARBA" id="ARBA00022448"/>
    </source>
</evidence>
<feature type="transmembrane region" description="Helical" evidence="7">
    <location>
        <begin position="49"/>
        <end position="73"/>
    </location>
</feature>
<feature type="transmembrane region" description="Helical" evidence="7">
    <location>
        <begin position="308"/>
        <end position="332"/>
    </location>
</feature>
<evidence type="ECO:0000256" key="5">
    <source>
        <dbReference type="ARBA" id="ARBA00022989"/>
    </source>
</evidence>
<dbReference type="GO" id="GO:0022857">
    <property type="term" value="F:transmembrane transporter activity"/>
    <property type="evidence" value="ECO:0007669"/>
    <property type="project" value="InterPro"/>
</dbReference>
<evidence type="ECO:0000259" key="8">
    <source>
        <dbReference type="PROSITE" id="PS50850"/>
    </source>
</evidence>
<feature type="transmembrane region" description="Helical" evidence="7">
    <location>
        <begin position="143"/>
        <end position="164"/>
    </location>
</feature>
<dbReference type="PANTHER" id="PTHR23517">
    <property type="entry name" value="RESISTANCE PROTEIN MDTM, PUTATIVE-RELATED-RELATED"/>
    <property type="match status" value="1"/>
</dbReference>
<accession>A0AAU2AED5</accession>
<dbReference type="GO" id="GO:0005886">
    <property type="term" value="C:plasma membrane"/>
    <property type="evidence" value="ECO:0007669"/>
    <property type="project" value="UniProtKB-SubCell"/>
</dbReference>
<keyword evidence="6 7" id="KW-0472">Membrane</keyword>
<keyword evidence="4 7" id="KW-0812">Transmembrane</keyword>
<comment type="subcellular location">
    <subcellularLocation>
        <location evidence="1">Cell membrane</location>
        <topology evidence="1">Multi-pass membrane protein</topology>
    </subcellularLocation>
</comment>
<organism evidence="9">
    <name type="scientific">Streptomyces sp. NBC_00093</name>
    <dbReference type="NCBI Taxonomy" id="2975649"/>
    <lineage>
        <taxon>Bacteria</taxon>
        <taxon>Bacillati</taxon>
        <taxon>Actinomycetota</taxon>
        <taxon>Actinomycetes</taxon>
        <taxon>Kitasatosporales</taxon>
        <taxon>Streptomycetaceae</taxon>
        <taxon>Streptomyces</taxon>
    </lineage>
</organism>
<keyword evidence="5 7" id="KW-1133">Transmembrane helix</keyword>
<evidence type="ECO:0000256" key="3">
    <source>
        <dbReference type="ARBA" id="ARBA00022475"/>
    </source>
</evidence>
<evidence type="ECO:0000256" key="6">
    <source>
        <dbReference type="ARBA" id="ARBA00023136"/>
    </source>
</evidence>
<keyword evidence="3" id="KW-1003">Cell membrane</keyword>
<dbReference type="InterPro" id="IPR020846">
    <property type="entry name" value="MFS_dom"/>
</dbReference>
<sequence>MTAEAPRPAVPWRELLPTALIPNVLHGSGQGAAAPVTLLAALSLTGSSAVAAVAAAMLTVGQLLLALPAGWLVQRFGERPTMLASTAVTGLGGLAAYRTTSLWALMAGALLIGSGVAVFTMARHTWVTVAVPAQVRGRSLSALAGATRLGLFTGPLLASVLIRLTGEVRGGFLVVVAASVLLAVVVARAPFAGGGAGERDEGARPSVLSVVRRRRDVLLTLGLTLSVVSTMRSARRVLVPLVGAAVGLDEATVTLVVGLAAGLDFSLFHIGGVVTDRWGRLAVAVPALVVFGVAHLGLAVASRLPAGLWWFLACTTLMAMANGWSGGVVATVGSDLADPRSPAVFLGSWRLTTELGPSAAPFLIAALVGTLSLPAACVALALLAGTAAAALPPQARRHLPNVRR</sequence>
<evidence type="ECO:0000256" key="4">
    <source>
        <dbReference type="ARBA" id="ARBA00022692"/>
    </source>
</evidence>
<evidence type="ECO:0000256" key="7">
    <source>
        <dbReference type="SAM" id="Phobius"/>
    </source>
</evidence>
<protein>
    <submittedName>
        <fullName evidence="9">MFS transporter</fullName>
    </submittedName>
</protein>
<feature type="transmembrane region" description="Helical" evidence="7">
    <location>
        <begin position="103"/>
        <end position="122"/>
    </location>
</feature>